<dbReference type="Proteomes" id="UP000739284">
    <property type="component" value="Unassembled WGS sequence"/>
</dbReference>
<name>A0ABS6L9H7_9GAMM</name>
<dbReference type="EMBL" id="JAFMOY010000087">
    <property type="protein sequence ID" value="MBU9843579.1"/>
    <property type="molecule type" value="Genomic_DNA"/>
</dbReference>
<protein>
    <submittedName>
        <fullName evidence="1">Uncharacterized protein</fullName>
    </submittedName>
</protein>
<dbReference type="RefSeq" id="WP_217147638.1">
    <property type="nucleotide sequence ID" value="NZ_JAFMOY010000087.1"/>
</dbReference>
<evidence type="ECO:0000313" key="2">
    <source>
        <dbReference type="Proteomes" id="UP000739284"/>
    </source>
</evidence>
<comment type="caution">
    <text evidence="1">The sequence shown here is derived from an EMBL/GenBank/DDBJ whole genome shotgun (WGS) entry which is preliminary data.</text>
</comment>
<accession>A0ABS6L9H7</accession>
<gene>
    <name evidence="1" type="ORF">J1784_00730</name>
</gene>
<reference evidence="1 2" key="1">
    <citation type="submission" date="2021-03" db="EMBL/GenBank/DDBJ databases">
        <title>Five novel Rahnella species.</title>
        <authorList>
            <person name="Brady C."/>
            <person name="Asselin J."/>
            <person name="Beer S."/>
            <person name="Bruberg M.B."/>
            <person name="Crampton B."/>
            <person name="Venter S."/>
            <person name="Arnold D."/>
            <person name="Denman S."/>
        </authorList>
    </citation>
    <scope>NUCLEOTIDE SEQUENCE [LARGE SCALE GENOMIC DNA]</scope>
    <source>
        <strain evidence="1 2">FRB 231</strain>
    </source>
</reference>
<sequence>MKEIMFKNLKKVSGGIDHGELAAGAIGQFVGGTLGAEFGPVGVRVGQAAGGVAGKEIYGGIRDGYQTAPGVKQGLGSFNPRL</sequence>
<keyword evidence="2" id="KW-1185">Reference proteome</keyword>
<evidence type="ECO:0000313" key="1">
    <source>
        <dbReference type="EMBL" id="MBU9843579.1"/>
    </source>
</evidence>
<proteinExistence type="predicted"/>
<organism evidence="1 2">
    <name type="scientific">Rahnella ecdela</name>
    <dbReference type="NCBI Taxonomy" id="2816250"/>
    <lineage>
        <taxon>Bacteria</taxon>
        <taxon>Pseudomonadati</taxon>
        <taxon>Pseudomonadota</taxon>
        <taxon>Gammaproteobacteria</taxon>
        <taxon>Enterobacterales</taxon>
        <taxon>Yersiniaceae</taxon>
        <taxon>Rahnella</taxon>
    </lineage>
</organism>